<name>A0AAD7Q823_QUISA</name>
<protein>
    <submittedName>
        <fullName evidence="2">Endonuclease/exonuclease/phosphatase</fullName>
    </submittedName>
</protein>
<keyword evidence="2" id="KW-0255">Endonuclease</keyword>
<dbReference type="InterPro" id="IPR025558">
    <property type="entry name" value="DUF4283"/>
</dbReference>
<dbReference type="Pfam" id="PF14111">
    <property type="entry name" value="DUF4283"/>
    <property type="match status" value="1"/>
</dbReference>
<dbReference type="GO" id="GO:0004519">
    <property type="term" value="F:endonuclease activity"/>
    <property type="evidence" value="ECO:0007669"/>
    <property type="project" value="UniProtKB-KW"/>
</dbReference>
<evidence type="ECO:0000259" key="1">
    <source>
        <dbReference type="Pfam" id="PF14111"/>
    </source>
</evidence>
<proteinExistence type="predicted"/>
<feature type="domain" description="DUF4283" evidence="1">
    <location>
        <begin position="70"/>
        <end position="129"/>
    </location>
</feature>
<keyword evidence="2" id="KW-0540">Nuclease</keyword>
<dbReference type="AlphaFoldDB" id="A0AAD7Q823"/>
<organism evidence="2 3">
    <name type="scientific">Quillaja saponaria</name>
    <name type="common">Soap bark tree</name>
    <dbReference type="NCBI Taxonomy" id="32244"/>
    <lineage>
        <taxon>Eukaryota</taxon>
        <taxon>Viridiplantae</taxon>
        <taxon>Streptophyta</taxon>
        <taxon>Embryophyta</taxon>
        <taxon>Tracheophyta</taxon>
        <taxon>Spermatophyta</taxon>
        <taxon>Magnoliopsida</taxon>
        <taxon>eudicotyledons</taxon>
        <taxon>Gunneridae</taxon>
        <taxon>Pentapetalae</taxon>
        <taxon>rosids</taxon>
        <taxon>fabids</taxon>
        <taxon>Fabales</taxon>
        <taxon>Quillajaceae</taxon>
        <taxon>Quillaja</taxon>
    </lineage>
</organism>
<keyword evidence="2" id="KW-0378">Hydrolase</keyword>
<evidence type="ECO:0000313" key="2">
    <source>
        <dbReference type="EMBL" id="KAJ7976156.1"/>
    </source>
</evidence>
<dbReference type="EMBL" id="JARAOO010000003">
    <property type="protein sequence ID" value="KAJ7976156.1"/>
    <property type="molecule type" value="Genomic_DNA"/>
</dbReference>
<accession>A0AAD7Q823</accession>
<reference evidence="2" key="1">
    <citation type="journal article" date="2023" name="Science">
        <title>Elucidation of the pathway for biosynthesis of saponin adjuvants from the soapbark tree.</title>
        <authorList>
            <person name="Reed J."/>
            <person name="Orme A."/>
            <person name="El-Demerdash A."/>
            <person name="Owen C."/>
            <person name="Martin L.B.B."/>
            <person name="Misra R.C."/>
            <person name="Kikuchi S."/>
            <person name="Rejzek M."/>
            <person name="Martin A.C."/>
            <person name="Harkess A."/>
            <person name="Leebens-Mack J."/>
            <person name="Louveau T."/>
            <person name="Stephenson M.J."/>
            <person name="Osbourn A."/>
        </authorList>
    </citation>
    <scope>NUCLEOTIDE SEQUENCE</scope>
    <source>
        <strain evidence="2">S10</strain>
    </source>
</reference>
<comment type="caution">
    <text evidence="2">The sequence shown here is derived from an EMBL/GenBank/DDBJ whole genome shotgun (WGS) entry which is preliminary data.</text>
</comment>
<evidence type="ECO:0000313" key="3">
    <source>
        <dbReference type="Proteomes" id="UP001163823"/>
    </source>
</evidence>
<gene>
    <name evidence="2" type="ORF">O6P43_005973</name>
</gene>
<dbReference type="KEGG" id="qsa:O6P43_005973"/>
<sequence>MENQQSDPHGYDPIAMELYETFFVEPCQVLRTCLQKPDGDLSDDDEDLDLDCPTICLTKELKRRIRLPSKLAVIIKPFGRSFGFNFIYVELQQLWKSTSKMEVIDLGKGYFVSRFSNFDDHSNVLHAGP</sequence>
<keyword evidence="3" id="KW-1185">Reference proteome</keyword>
<dbReference type="Proteomes" id="UP001163823">
    <property type="component" value="Chromosome 3"/>
</dbReference>